<protein>
    <recommendedName>
        <fullName evidence="8">Glutamate--tRNA ligase</fullName>
        <ecNumber evidence="8">6.1.1.17</ecNumber>
    </recommendedName>
    <alternativeName>
        <fullName evidence="8">Glutamyl-tRNA synthetase</fullName>
        <shortName evidence="8">GluRS</shortName>
    </alternativeName>
</protein>
<dbReference type="Pfam" id="PF00749">
    <property type="entry name" value="tRNA-synt_1c"/>
    <property type="match status" value="1"/>
</dbReference>
<feature type="domain" description="Glutamyl/glutaminyl-tRNA synthetase class Ib catalytic" evidence="9">
    <location>
        <begin position="4"/>
        <end position="320"/>
    </location>
</feature>
<evidence type="ECO:0000256" key="5">
    <source>
        <dbReference type="ARBA" id="ARBA00022840"/>
    </source>
</evidence>
<organism evidence="11 12">
    <name type="scientific">Moorella mulderi DSM 14980</name>
    <dbReference type="NCBI Taxonomy" id="1122241"/>
    <lineage>
        <taxon>Bacteria</taxon>
        <taxon>Bacillati</taxon>
        <taxon>Bacillota</taxon>
        <taxon>Clostridia</taxon>
        <taxon>Neomoorellales</taxon>
        <taxon>Neomoorellaceae</taxon>
        <taxon>Neomoorella</taxon>
    </lineage>
</organism>
<evidence type="ECO:0000256" key="7">
    <source>
        <dbReference type="ARBA" id="ARBA00023146"/>
    </source>
</evidence>
<keyword evidence="12" id="KW-1185">Reference proteome</keyword>
<dbReference type="HAMAP" id="MF_00022">
    <property type="entry name" value="Glu_tRNA_synth_type1"/>
    <property type="match status" value="1"/>
</dbReference>
<dbReference type="InterPro" id="IPR001412">
    <property type="entry name" value="aa-tRNA-synth_I_CS"/>
</dbReference>
<dbReference type="InterPro" id="IPR000924">
    <property type="entry name" value="Glu/Gln-tRNA-synth"/>
</dbReference>
<keyword evidence="3 8" id="KW-0436">Ligase</keyword>
<keyword evidence="2 8" id="KW-0963">Cytoplasm</keyword>
<dbReference type="NCBIfam" id="TIGR00464">
    <property type="entry name" value="gltX_bact"/>
    <property type="match status" value="1"/>
</dbReference>
<comment type="catalytic activity">
    <reaction evidence="8">
        <text>tRNA(Glu) + L-glutamate + ATP = L-glutamyl-tRNA(Glu) + AMP + diphosphate</text>
        <dbReference type="Rhea" id="RHEA:23540"/>
        <dbReference type="Rhea" id="RHEA-COMP:9663"/>
        <dbReference type="Rhea" id="RHEA-COMP:9680"/>
        <dbReference type="ChEBI" id="CHEBI:29985"/>
        <dbReference type="ChEBI" id="CHEBI:30616"/>
        <dbReference type="ChEBI" id="CHEBI:33019"/>
        <dbReference type="ChEBI" id="CHEBI:78442"/>
        <dbReference type="ChEBI" id="CHEBI:78520"/>
        <dbReference type="ChEBI" id="CHEBI:456215"/>
        <dbReference type="EC" id="6.1.1.17"/>
    </reaction>
</comment>
<sequence>MSTVRVRFAPSPTGSLHIGGARTALFNWLFARHHGGAFVLRIDDTDTERSTDISYREILAAMRWLGLDWDEGPEKGGPYGPYLQSQRQEFYRQAAARLLNEGKAYLCYCTVEELAARRKIAQAEGRPPMYDRRCRYLTPEDRTRLEKEGRQPVIRLAVPDQGTTTVKDIVRGDVSFDNDTIDDFIIVKSNGMPTYNFATVVDDHLMQISHIIRAEEHLSNTPKQILVYQALGYELPAFAHVPMILAPDRSKLSKRHGATSVEEYRDEGYLPEAIINYLALLGWSPEGDEEIIPLEEMINSFSLERVSKNAAIYDTKKLTWINGHYLREGDLDRITRLAVPFLQAKGLLPDPLPEKDYDHVRAIIAAVRDRVKTLGEVADAASYFFTDVTTYEEKGVRKHFSKPGAAALLDEAREELAALPQFTAAAAEEAYRTLAERKGISTGQLFHPTRLAVTGRTMGPGLFEILELLGKETVLERLSRASRWIRENLA</sequence>
<dbReference type="GO" id="GO:0000049">
    <property type="term" value="F:tRNA binding"/>
    <property type="evidence" value="ECO:0007669"/>
    <property type="project" value="InterPro"/>
</dbReference>
<dbReference type="Gene3D" id="1.10.10.350">
    <property type="match status" value="1"/>
</dbReference>
<dbReference type="CDD" id="cd00808">
    <property type="entry name" value="GluRS_core"/>
    <property type="match status" value="1"/>
</dbReference>
<feature type="binding site" evidence="8">
    <location>
        <position position="254"/>
    </location>
    <ligand>
        <name>ATP</name>
        <dbReference type="ChEBI" id="CHEBI:30616"/>
    </ligand>
</feature>
<dbReference type="InterPro" id="IPR033910">
    <property type="entry name" value="GluRS_core"/>
</dbReference>
<dbReference type="GO" id="GO:0005829">
    <property type="term" value="C:cytosol"/>
    <property type="evidence" value="ECO:0007669"/>
    <property type="project" value="TreeGrafter"/>
</dbReference>
<dbReference type="EC" id="6.1.1.17" evidence="8"/>
<feature type="domain" description="Aminoacyl-tRNA synthetase class I anticodon-binding" evidence="10">
    <location>
        <begin position="334"/>
        <end position="481"/>
    </location>
</feature>
<dbReference type="SUPFAM" id="SSF48163">
    <property type="entry name" value="An anticodon-binding domain of class I aminoacyl-tRNA synthetases"/>
    <property type="match status" value="1"/>
</dbReference>
<dbReference type="GO" id="GO:0008270">
    <property type="term" value="F:zinc ion binding"/>
    <property type="evidence" value="ECO:0007669"/>
    <property type="project" value="InterPro"/>
</dbReference>
<dbReference type="GO" id="GO:0006424">
    <property type="term" value="P:glutamyl-tRNA aminoacylation"/>
    <property type="evidence" value="ECO:0007669"/>
    <property type="project" value="UniProtKB-UniRule"/>
</dbReference>
<reference evidence="11 12" key="1">
    <citation type="submission" date="2016-02" db="EMBL/GenBank/DDBJ databases">
        <title>Genome sequence of Moorella mulderi DSM 14980.</title>
        <authorList>
            <person name="Poehlein A."/>
            <person name="Daniel R."/>
        </authorList>
    </citation>
    <scope>NUCLEOTIDE SEQUENCE [LARGE SCALE GENOMIC DNA]</scope>
    <source>
        <strain evidence="11 12">DSM 14980</strain>
    </source>
</reference>
<dbReference type="PROSITE" id="PS00178">
    <property type="entry name" value="AA_TRNA_LIGASE_I"/>
    <property type="match status" value="1"/>
</dbReference>
<keyword evidence="7 8" id="KW-0030">Aminoacyl-tRNA synthetase</keyword>
<gene>
    <name evidence="8 11" type="primary">gltX</name>
    <name evidence="11" type="ORF">MOMUL_28050</name>
</gene>
<evidence type="ECO:0000259" key="9">
    <source>
        <dbReference type="Pfam" id="PF00749"/>
    </source>
</evidence>
<dbReference type="Gene3D" id="3.40.50.620">
    <property type="entry name" value="HUPs"/>
    <property type="match status" value="1"/>
</dbReference>
<comment type="subcellular location">
    <subcellularLocation>
        <location evidence="8">Cytoplasm</location>
    </subcellularLocation>
</comment>
<dbReference type="InterPro" id="IPR020058">
    <property type="entry name" value="Glu/Gln-tRNA-synth_Ib_cat-dom"/>
</dbReference>
<accession>A0A151ATR9</accession>
<dbReference type="EMBL" id="LTBC01000018">
    <property type="protein sequence ID" value="KYH30930.1"/>
    <property type="molecule type" value="Genomic_DNA"/>
</dbReference>
<dbReference type="InterPro" id="IPR045462">
    <property type="entry name" value="aa-tRNA-synth_I_cd-bd"/>
</dbReference>
<feature type="short sequence motif" description="'KMSKS' region" evidence="8">
    <location>
        <begin position="251"/>
        <end position="255"/>
    </location>
</feature>
<dbReference type="PANTHER" id="PTHR43311">
    <property type="entry name" value="GLUTAMATE--TRNA LIGASE"/>
    <property type="match status" value="1"/>
</dbReference>
<keyword evidence="6 8" id="KW-0648">Protein biosynthesis</keyword>
<dbReference type="Pfam" id="PF19269">
    <property type="entry name" value="Anticodon_2"/>
    <property type="match status" value="1"/>
</dbReference>
<dbReference type="Gene3D" id="1.10.8.70">
    <property type="entry name" value="Glutamate-tRNA synthetase, class I, anticodon-binding domain 1"/>
    <property type="match status" value="1"/>
</dbReference>
<keyword evidence="4 8" id="KW-0547">Nucleotide-binding</keyword>
<dbReference type="InterPro" id="IPR020751">
    <property type="entry name" value="aa-tRNA-synth_I_codon-bd_sub2"/>
</dbReference>
<dbReference type="PANTHER" id="PTHR43311:SF2">
    <property type="entry name" value="GLUTAMATE--TRNA LIGASE, MITOCHONDRIAL-RELATED"/>
    <property type="match status" value="1"/>
</dbReference>
<dbReference type="InterPro" id="IPR004527">
    <property type="entry name" value="Glu-tRNA-ligase_bac/mito"/>
</dbReference>
<dbReference type="InterPro" id="IPR020752">
    <property type="entry name" value="Glu-tRNA-synth_I_codon-bd_sub1"/>
</dbReference>
<dbReference type="GO" id="GO:0004818">
    <property type="term" value="F:glutamate-tRNA ligase activity"/>
    <property type="evidence" value="ECO:0007669"/>
    <property type="project" value="UniProtKB-UniRule"/>
</dbReference>
<comment type="caution">
    <text evidence="8">Lacks conserved residue(s) required for the propagation of feature annotation.</text>
</comment>
<dbReference type="SUPFAM" id="SSF52374">
    <property type="entry name" value="Nucleotidylyl transferase"/>
    <property type="match status" value="1"/>
</dbReference>
<evidence type="ECO:0000259" key="10">
    <source>
        <dbReference type="Pfam" id="PF19269"/>
    </source>
</evidence>
<dbReference type="OrthoDB" id="9807503at2"/>
<dbReference type="InterPro" id="IPR008925">
    <property type="entry name" value="aa_tRNA-synth_I_cd-bd_sf"/>
</dbReference>
<dbReference type="FunFam" id="3.40.50.620:FF:000045">
    <property type="entry name" value="Glutamate--tRNA ligase, mitochondrial"/>
    <property type="match status" value="1"/>
</dbReference>
<dbReference type="InterPro" id="IPR014729">
    <property type="entry name" value="Rossmann-like_a/b/a_fold"/>
</dbReference>
<comment type="caution">
    <text evidence="11">The sequence shown here is derived from an EMBL/GenBank/DDBJ whole genome shotgun (WGS) entry which is preliminary data.</text>
</comment>
<comment type="function">
    <text evidence="8">Catalyzes the attachment of glutamate to tRNA(Glu) in a two-step reaction: glutamate is first activated by ATP to form Glu-AMP and then transferred to the acceptor end of tRNA(Glu).</text>
</comment>
<evidence type="ECO:0000256" key="8">
    <source>
        <dbReference type="HAMAP-Rule" id="MF_00022"/>
    </source>
</evidence>
<dbReference type="Proteomes" id="UP000075670">
    <property type="component" value="Unassembled WGS sequence"/>
</dbReference>
<keyword evidence="5 8" id="KW-0067">ATP-binding</keyword>
<evidence type="ECO:0000256" key="2">
    <source>
        <dbReference type="ARBA" id="ARBA00022490"/>
    </source>
</evidence>
<dbReference type="InterPro" id="IPR049940">
    <property type="entry name" value="GluQ/Sye"/>
</dbReference>
<dbReference type="PATRIC" id="fig|1122241.3.peg.2980"/>
<evidence type="ECO:0000256" key="3">
    <source>
        <dbReference type="ARBA" id="ARBA00022598"/>
    </source>
</evidence>
<proteinExistence type="inferred from homology"/>
<dbReference type="AlphaFoldDB" id="A0A151ATR9"/>
<evidence type="ECO:0000256" key="4">
    <source>
        <dbReference type="ARBA" id="ARBA00022741"/>
    </source>
</evidence>
<evidence type="ECO:0000313" key="12">
    <source>
        <dbReference type="Proteomes" id="UP000075670"/>
    </source>
</evidence>
<name>A0A151ATR9_9FIRM</name>
<evidence type="ECO:0000256" key="6">
    <source>
        <dbReference type="ARBA" id="ARBA00022917"/>
    </source>
</evidence>
<dbReference type="RefSeq" id="WP_062285734.1">
    <property type="nucleotide sequence ID" value="NZ_LTBC01000018.1"/>
</dbReference>
<dbReference type="PRINTS" id="PR00987">
    <property type="entry name" value="TRNASYNTHGLU"/>
</dbReference>
<comment type="similarity">
    <text evidence="1 8">Belongs to the class-I aminoacyl-tRNA synthetase family. Glutamate--tRNA ligase type 1 subfamily.</text>
</comment>
<dbReference type="GO" id="GO:0005524">
    <property type="term" value="F:ATP binding"/>
    <property type="evidence" value="ECO:0007669"/>
    <property type="project" value="UniProtKB-UniRule"/>
</dbReference>
<evidence type="ECO:0000313" key="11">
    <source>
        <dbReference type="EMBL" id="KYH30930.1"/>
    </source>
</evidence>
<comment type="subunit">
    <text evidence="8">Monomer.</text>
</comment>
<evidence type="ECO:0000256" key="1">
    <source>
        <dbReference type="ARBA" id="ARBA00007894"/>
    </source>
</evidence>
<feature type="short sequence motif" description="'HIGH' region" evidence="8">
    <location>
        <begin position="10"/>
        <end position="20"/>
    </location>
</feature>